<dbReference type="WBParaSite" id="nRc.2.0.1.t48011-RA">
    <property type="protein sequence ID" value="nRc.2.0.1.t48011-RA"/>
    <property type="gene ID" value="nRc.2.0.1.g48011"/>
</dbReference>
<accession>A0A915LDV0</accession>
<keyword evidence="1" id="KW-1185">Reference proteome</keyword>
<dbReference type="Proteomes" id="UP000887565">
    <property type="component" value="Unplaced"/>
</dbReference>
<sequence length="75" mass="8586">FLKKFNCLFKTLTSYRAISNFIKAKTKSSTRAGKLKDCKCDPETMPNDAQIYQNNYSNWIGPADHQQYLKPGYSG</sequence>
<dbReference type="AlphaFoldDB" id="A0A915LDV0"/>
<evidence type="ECO:0000313" key="1">
    <source>
        <dbReference type="Proteomes" id="UP000887565"/>
    </source>
</evidence>
<organism evidence="1 2">
    <name type="scientific">Romanomermis culicivorax</name>
    <name type="common">Nematode worm</name>
    <dbReference type="NCBI Taxonomy" id="13658"/>
    <lineage>
        <taxon>Eukaryota</taxon>
        <taxon>Metazoa</taxon>
        <taxon>Ecdysozoa</taxon>
        <taxon>Nematoda</taxon>
        <taxon>Enoplea</taxon>
        <taxon>Dorylaimia</taxon>
        <taxon>Mermithida</taxon>
        <taxon>Mermithoidea</taxon>
        <taxon>Mermithidae</taxon>
        <taxon>Romanomermis</taxon>
    </lineage>
</organism>
<proteinExistence type="predicted"/>
<protein>
    <submittedName>
        <fullName evidence="2">Uncharacterized protein</fullName>
    </submittedName>
</protein>
<evidence type="ECO:0000313" key="2">
    <source>
        <dbReference type="WBParaSite" id="nRc.2.0.1.t48011-RA"/>
    </source>
</evidence>
<name>A0A915LDV0_ROMCU</name>
<reference evidence="2" key="1">
    <citation type="submission" date="2022-11" db="UniProtKB">
        <authorList>
            <consortium name="WormBaseParasite"/>
        </authorList>
    </citation>
    <scope>IDENTIFICATION</scope>
</reference>